<sequence length="251" mass="27980">MASNPPGKCCFQGFKHEGKPIGETKELYGVNTYITGQSSSSDKVIVIASDVYGLKLVNTKLVADKFANAGYKVYIPDILFDDAIDVDVNVQDGSFDLQSWLPRHTPEATRAIFEKFLKGLTAEHSPKFLGLIGYCFGAKFAVQQINKTNGIANAIAIAHPSFVSIEEVNDIDVNKPILISAAENDEIFNEEGRHLTEAKLKENGNIYQLDLFSKTYHGYAVRGDIKVPAIKYAIEKTFLDQLYWFNYHSEK</sequence>
<gene>
    <name evidence="2" type="ORF">Kpol_538p41</name>
</gene>
<dbReference type="OrthoDB" id="17560at2759"/>
<dbReference type="GO" id="GO:0016787">
    <property type="term" value="F:hydrolase activity"/>
    <property type="evidence" value="ECO:0007669"/>
    <property type="project" value="InterPro"/>
</dbReference>
<reference evidence="2 3" key="1">
    <citation type="journal article" date="2007" name="Proc. Natl. Acad. Sci. U.S.A.">
        <title>Independent sorting-out of thousands of duplicated gene pairs in two yeast species descended from a whole-genome duplication.</title>
        <authorList>
            <person name="Scannell D.R."/>
            <person name="Frank A.C."/>
            <person name="Conant G.C."/>
            <person name="Byrne K.P."/>
            <person name="Woolfit M."/>
            <person name="Wolfe K.H."/>
        </authorList>
    </citation>
    <scope>NUCLEOTIDE SEQUENCE [LARGE SCALE GENOMIC DNA]</scope>
    <source>
        <strain evidence="3">ATCC 22028 / DSM 70294 / BCRC 21397 / CBS 2163 / NBRC 10782 / NRRL Y-8283 / UCD 57-17</strain>
    </source>
</reference>
<dbReference type="InterPro" id="IPR029058">
    <property type="entry name" value="AB_hydrolase_fold"/>
</dbReference>
<feature type="domain" description="Dienelactone hydrolase" evidence="1">
    <location>
        <begin position="31"/>
        <end position="248"/>
    </location>
</feature>
<dbReference type="PANTHER" id="PTHR17630">
    <property type="entry name" value="DIENELACTONE HYDROLASE"/>
    <property type="match status" value="1"/>
</dbReference>
<protein>
    <recommendedName>
        <fullName evidence="1">Dienelactone hydrolase domain-containing protein</fullName>
    </recommendedName>
</protein>
<evidence type="ECO:0000313" key="3">
    <source>
        <dbReference type="Proteomes" id="UP000000267"/>
    </source>
</evidence>
<dbReference type="eggNOG" id="KOG3043">
    <property type="taxonomic scope" value="Eukaryota"/>
</dbReference>
<evidence type="ECO:0000259" key="1">
    <source>
        <dbReference type="Pfam" id="PF01738"/>
    </source>
</evidence>
<dbReference type="RefSeq" id="XP_001645139.1">
    <property type="nucleotide sequence ID" value="XM_001645089.1"/>
</dbReference>
<dbReference type="OMA" id="PGKCCFE"/>
<organism evidence="3">
    <name type="scientific">Vanderwaltozyma polyspora (strain ATCC 22028 / DSM 70294 / BCRC 21397 / CBS 2163 / NBRC 10782 / NRRL Y-8283 / UCD 57-17)</name>
    <name type="common">Kluyveromyces polysporus</name>
    <dbReference type="NCBI Taxonomy" id="436907"/>
    <lineage>
        <taxon>Eukaryota</taxon>
        <taxon>Fungi</taxon>
        <taxon>Dikarya</taxon>
        <taxon>Ascomycota</taxon>
        <taxon>Saccharomycotina</taxon>
        <taxon>Saccharomycetes</taxon>
        <taxon>Saccharomycetales</taxon>
        <taxon>Saccharomycetaceae</taxon>
        <taxon>Vanderwaltozyma</taxon>
    </lineage>
</organism>
<dbReference type="EMBL" id="DS480407">
    <property type="protein sequence ID" value="EDO17281.1"/>
    <property type="molecule type" value="Genomic_DNA"/>
</dbReference>
<dbReference type="Proteomes" id="UP000000267">
    <property type="component" value="Unassembled WGS sequence"/>
</dbReference>
<dbReference type="FunCoup" id="A7TKF4">
    <property type="interactions" value="271"/>
</dbReference>
<dbReference type="GeneID" id="5545487"/>
<dbReference type="SUPFAM" id="SSF53474">
    <property type="entry name" value="alpha/beta-Hydrolases"/>
    <property type="match status" value="1"/>
</dbReference>
<name>A7TKF4_VANPO</name>
<dbReference type="InterPro" id="IPR002925">
    <property type="entry name" value="Dienelactn_hydro"/>
</dbReference>
<dbReference type="InParanoid" id="A7TKF4"/>
<dbReference type="Pfam" id="PF01738">
    <property type="entry name" value="DLH"/>
    <property type="match status" value="1"/>
</dbReference>
<dbReference type="HOGENOM" id="CLU_054590_2_1_1"/>
<dbReference type="PhylomeDB" id="A7TKF4"/>
<dbReference type="KEGG" id="vpo:Kpol_538p41"/>
<dbReference type="AlphaFoldDB" id="A7TKF4"/>
<proteinExistence type="predicted"/>
<dbReference type="PANTHER" id="PTHR17630:SF44">
    <property type="entry name" value="PROTEIN AIM2"/>
    <property type="match status" value="1"/>
</dbReference>
<evidence type="ECO:0000313" key="2">
    <source>
        <dbReference type="EMBL" id="EDO17281.1"/>
    </source>
</evidence>
<dbReference type="Gene3D" id="3.40.50.1820">
    <property type="entry name" value="alpha/beta hydrolase"/>
    <property type="match status" value="1"/>
</dbReference>
<accession>A7TKF4</accession>
<keyword evidence="3" id="KW-1185">Reference proteome</keyword>